<comment type="caution">
    <text evidence="1">The sequence shown here is derived from an EMBL/GenBank/DDBJ whole genome shotgun (WGS) entry which is preliminary data.</text>
</comment>
<sequence>MTIDSLDFSIDPLSNSQLKNESYKSSNDDYFAFDNVSLGFDAISGPDCWSCTS</sequence>
<reference evidence="1" key="1">
    <citation type="submission" date="2021-06" db="EMBL/GenBank/DDBJ databases">
        <authorList>
            <person name="Kallberg Y."/>
            <person name="Tangrot J."/>
            <person name="Rosling A."/>
        </authorList>
    </citation>
    <scope>NUCLEOTIDE SEQUENCE</scope>
    <source>
        <strain evidence="1">87-6 pot B 2015</strain>
    </source>
</reference>
<evidence type="ECO:0000313" key="2">
    <source>
        <dbReference type="Proteomes" id="UP000789375"/>
    </source>
</evidence>
<keyword evidence="2" id="KW-1185">Reference proteome</keyword>
<dbReference type="Proteomes" id="UP000789375">
    <property type="component" value="Unassembled WGS sequence"/>
</dbReference>
<accession>A0A9N9E1Y0</accession>
<dbReference type="EMBL" id="CAJVPP010004790">
    <property type="protein sequence ID" value="CAG8655455.1"/>
    <property type="molecule type" value="Genomic_DNA"/>
</dbReference>
<dbReference type="AlphaFoldDB" id="A0A9N9E1Y0"/>
<proteinExistence type="predicted"/>
<gene>
    <name evidence="1" type="ORF">FMOSSE_LOCUS11680</name>
</gene>
<protein>
    <submittedName>
        <fullName evidence="1">7861_t:CDS:1</fullName>
    </submittedName>
</protein>
<organism evidence="1 2">
    <name type="scientific">Funneliformis mosseae</name>
    <name type="common">Endomycorrhizal fungus</name>
    <name type="synonym">Glomus mosseae</name>
    <dbReference type="NCBI Taxonomy" id="27381"/>
    <lineage>
        <taxon>Eukaryota</taxon>
        <taxon>Fungi</taxon>
        <taxon>Fungi incertae sedis</taxon>
        <taxon>Mucoromycota</taxon>
        <taxon>Glomeromycotina</taxon>
        <taxon>Glomeromycetes</taxon>
        <taxon>Glomerales</taxon>
        <taxon>Glomeraceae</taxon>
        <taxon>Funneliformis</taxon>
    </lineage>
</organism>
<evidence type="ECO:0000313" key="1">
    <source>
        <dbReference type="EMBL" id="CAG8655455.1"/>
    </source>
</evidence>
<name>A0A9N9E1Y0_FUNMO</name>